<name>G6EGB3_9SPHN</name>
<reference evidence="1 2" key="1">
    <citation type="journal article" date="2012" name="J. Bacteriol.">
        <title>Genome sequence of benzo(a)pyrene-degrading bacterium Novosphingobium pentaromativorans US6-1.</title>
        <authorList>
            <person name="Luo Y.R."/>
            <person name="Kang S.G."/>
            <person name="Kim S.J."/>
            <person name="Kim M.R."/>
            <person name="Li N."/>
            <person name="Lee J.H."/>
            <person name="Kwon K.K."/>
        </authorList>
    </citation>
    <scope>NUCLEOTIDE SEQUENCE [LARGE SCALE GENOMIC DNA]</scope>
    <source>
        <strain evidence="1 2">US6-1</strain>
    </source>
</reference>
<dbReference type="Proteomes" id="UP000004030">
    <property type="component" value="Unassembled WGS sequence"/>
</dbReference>
<evidence type="ECO:0000313" key="1">
    <source>
        <dbReference type="EMBL" id="EHJ59802.1"/>
    </source>
</evidence>
<protein>
    <submittedName>
        <fullName evidence="1">Uncharacterized protein</fullName>
    </submittedName>
</protein>
<keyword evidence="2" id="KW-1185">Reference proteome</keyword>
<proteinExistence type="predicted"/>
<accession>G6EGB3</accession>
<dbReference type="KEGG" id="npn:JI59_22055"/>
<dbReference type="OrthoDB" id="7846512at2"/>
<evidence type="ECO:0000313" key="2">
    <source>
        <dbReference type="Proteomes" id="UP000004030"/>
    </source>
</evidence>
<dbReference type="EMBL" id="AGFM01000054">
    <property type="protein sequence ID" value="EHJ59802.1"/>
    <property type="molecule type" value="Genomic_DNA"/>
</dbReference>
<comment type="caution">
    <text evidence="1">The sequence shown here is derived from an EMBL/GenBank/DDBJ whole genome shotgun (WGS) entry which is preliminary data.</text>
</comment>
<organism evidence="1 2">
    <name type="scientific">Novosphingobium pentaromativorans US6-1</name>
    <dbReference type="NCBI Taxonomy" id="1088721"/>
    <lineage>
        <taxon>Bacteria</taxon>
        <taxon>Pseudomonadati</taxon>
        <taxon>Pseudomonadota</taxon>
        <taxon>Alphaproteobacteria</taxon>
        <taxon>Sphingomonadales</taxon>
        <taxon>Sphingomonadaceae</taxon>
        <taxon>Novosphingobium</taxon>
    </lineage>
</organism>
<sequence length="83" mass="9647">MELYQKELTDARGRITHAGRKPEDFVFEMEYLPPESEGDGMFTVRYEVRATYEPTGKRLETIGGIGMRWVDHFEDALKDGLFD</sequence>
<dbReference type="RefSeq" id="WP_007014292.1">
    <property type="nucleotide sequence ID" value="NZ_AGFM01000054.1"/>
</dbReference>
<dbReference type="AlphaFoldDB" id="G6EGB3"/>
<gene>
    <name evidence="1" type="ORF">NSU_3384</name>
</gene>
<dbReference type="PATRIC" id="fig|1088721.3.peg.3340"/>